<dbReference type="EMBL" id="WNKZ01000061">
    <property type="protein sequence ID" value="MTV54791.1"/>
    <property type="molecule type" value="Genomic_DNA"/>
</dbReference>
<dbReference type="OrthoDB" id="8756377at2"/>
<name>A0A6I3SZM5_9BURK</name>
<dbReference type="AlphaFoldDB" id="A0A6I3SZM5"/>
<comment type="caution">
    <text evidence="3">The sequence shown here is derived from an EMBL/GenBank/DDBJ whole genome shotgun (WGS) entry which is preliminary data.</text>
</comment>
<evidence type="ECO:0000313" key="5">
    <source>
        <dbReference type="Proteomes" id="UP000622638"/>
    </source>
</evidence>
<reference evidence="2" key="4">
    <citation type="submission" date="2024-05" db="EMBL/GenBank/DDBJ databases">
        <authorList>
            <person name="Sun Q."/>
            <person name="Zhou Y."/>
        </authorList>
    </citation>
    <scope>NUCLEOTIDE SEQUENCE</scope>
    <source>
        <strain evidence="2">CGMCC 1.15931</strain>
    </source>
</reference>
<evidence type="ECO:0000313" key="2">
    <source>
        <dbReference type="EMBL" id="GGB84573.1"/>
    </source>
</evidence>
<dbReference type="RefSeq" id="WP_155472077.1">
    <property type="nucleotide sequence ID" value="NZ_BMKG01000001.1"/>
</dbReference>
<gene>
    <name evidence="2" type="ORF">GCM10011572_03120</name>
    <name evidence="3" type="ORF">GM672_18845</name>
</gene>
<dbReference type="Proteomes" id="UP000430634">
    <property type="component" value="Unassembled WGS sequence"/>
</dbReference>
<protein>
    <submittedName>
        <fullName evidence="3">Uncharacterized protein</fullName>
    </submittedName>
</protein>
<reference evidence="2" key="1">
    <citation type="journal article" date="2014" name="Int. J. Syst. Evol. Microbiol.">
        <title>Complete genome of a new Firmicutes species belonging to the dominant human colonic microbiota ('Ruminococcus bicirculans') reveals two chromosomes and a selective capacity to utilize plant glucans.</title>
        <authorList>
            <consortium name="NISC Comparative Sequencing Program"/>
            <person name="Wegmann U."/>
            <person name="Louis P."/>
            <person name="Goesmann A."/>
            <person name="Henrissat B."/>
            <person name="Duncan S.H."/>
            <person name="Flint H.J."/>
        </authorList>
    </citation>
    <scope>NUCLEOTIDE SEQUENCE</scope>
    <source>
        <strain evidence="2">CGMCC 1.15931</strain>
    </source>
</reference>
<dbReference type="EMBL" id="BMKG01000001">
    <property type="protein sequence ID" value="GGB84573.1"/>
    <property type="molecule type" value="Genomic_DNA"/>
</dbReference>
<feature type="compositionally biased region" description="Low complexity" evidence="1">
    <location>
        <begin position="141"/>
        <end position="151"/>
    </location>
</feature>
<proteinExistence type="predicted"/>
<dbReference type="Proteomes" id="UP000622638">
    <property type="component" value="Unassembled WGS sequence"/>
</dbReference>
<accession>A0A6I3SZM5</accession>
<reference evidence="3 4" key="3">
    <citation type="submission" date="2019-11" db="EMBL/GenBank/DDBJ databases">
        <title>Type strains purchased from KCTC, JCM and DSMZ.</title>
        <authorList>
            <person name="Lu H."/>
        </authorList>
    </citation>
    <scope>NUCLEOTIDE SEQUENCE [LARGE SCALE GENOMIC DNA]</scope>
    <source>
        <strain evidence="3 4">KCTC 52429</strain>
    </source>
</reference>
<sequence>MAIKRLRNVAAGLLSSFVSRNNDVEGYWAPGLLYAAASAAGSNALCLDLLGGEATLSAPAAVTAARNYREFLRRALRREGIPIDQMVQAQVELRFDTPARPVSGHYCSGGEPFDCTVVLRLAGGAVAKRDEHGRCRRHDPSSFARSARAPA</sequence>
<feature type="region of interest" description="Disordered" evidence="1">
    <location>
        <begin position="132"/>
        <end position="151"/>
    </location>
</feature>
<evidence type="ECO:0000313" key="4">
    <source>
        <dbReference type="Proteomes" id="UP000430634"/>
    </source>
</evidence>
<evidence type="ECO:0000256" key="1">
    <source>
        <dbReference type="SAM" id="MobiDB-lite"/>
    </source>
</evidence>
<keyword evidence="5" id="KW-1185">Reference proteome</keyword>
<organism evidence="3 4">
    <name type="scientific">Pseudoduganella buxea</name>
    <dbReference type="NCBI Taxonomy" id="1949069"/>
    <lineage>
        <taxon>Bacteria</taxon>
        <taxon>Pseudomonadati</taxon>
        <taxon>Pseudomonadota</taxon>
        <taxon>Betaproteobacteria</taxon>
        <taxon>Burkholderiales</taxon>
        <taxon>Oxalobacteraceae</taxon>
        <taxon>Telluria group</taxon>
        <taxon>Pseudoduganella</taxon>
    </lineage>
</organism>
<reference evidence="5" key="2">
    <citation type="journal article" date="2019" name="Int. J. Syst. Evol. Microbiol.">
        <title>The Global Catalogue of Microorganisms (GCM) 10K type strain sequencing project: providing services to taxonomists for standard genome sequencing and annotation.</title>
        <authorList>
            <consortium name="The Broad Institute Genomics Platform"/>
            <consortium name="The Broad Institute Genome Sequencing Center for Infectious Disease"/>
            <person name="Wu L."/>
            <person name="Ma J."/>
        </authorList>
    </citation>
    <scope>NUCLEOTIDE SEQUENCE [LARGE SCALE GENOMIC DNA]</scope>
    <source>
        <strain evidence="5">CGMCC 1.15931</strain>
    </source>
</reference>
<evidence type="ECO:0000313" key="3">
    <source>
        <dbReference type="EMBL" id="MTV54791.1"/>
    </source>
</evidence>